<feature type="domain" description="Amidohydrolase-related" evidence="5">
    <location>
        <begin position="44"/>
        <end position="364"/>
    </location>
</feature>
<evidence type="ECO:0000256" key="1">
    <source>
        <dbReference type="ARBA" id="ARBA00010716"/>
    </source>
</evidence>
<dbReference type="InterPro" id="IPR032466">
    <property type="entry name" value="Metal_Hydrolase"/>
</dbReference>
<protein>
    <submittedName>
        <fullName evidence="6">N-acetylglucosamine-6-phosphate deacetylase</fullName>
    </submittedName>
</protein>
<dbReference type="InterPro" id="IPR006680">
    <property type="entry name" value="Amidohydro-rel"/>
</dbReference>
<evidence type="ECO:0000256" key="2">
    <source>
        <dbReference type="ARBA" id="ARBA00022723"/>
    </source>
</evidence>
<organism evidence="6 7">
    <name type="scientific">Nibrella saemangeumensis</name>
    <dbReference type="NCBI Taxonomy" id="1084526"/>
    <lineage>
        <taxon>Bacteria</taxon>
        <taxon>Pseudomonadati</taxon>
        <taxon>Bacteroidota</taxon>
        <taxon>Cytophagia</taxon>
        <taxon>Cytophagales</taxon>
        <taxon>Spirosomataceae</taxon>
        <taxon>Nibrella</taxon>
    </lineage>
</organism>
<dbReference type="NCBIfam" id="TIGR00221">
    <property type="entry name" value="nagA"/>
    <property type="match status" value="1"/>
</dbReference>
<dbReference type="Pfam" id="PF01979">
    <property type="entry name" value="Amidohydro_1"/>
    <property type="match status" value="1"/>
</dbReference>
<keyword evidence="3 4" id="KW-0378">Hydrolase</keyword>
<evidence type="ECO:0000313" key="6">
    <source>
        <dbReference type="EMBL" id="GAA4453711.1"/>
    </source>
</evidence>
<keyword evidence="4" id="KW-0119">Carbohydrate metabolism</keyword>
<comment type="similarity">
    <text evidence="1 4">Belongs to the metallo-dependent hydrolases superfamily. NagA family.</text>
</comment>
<dbReference type="PANTHER" id="PTHR11113:SF14">
    <property type="entry name" value="N-ACETYLGLUCOSAMINE-6-PHOSPHATE DEACETYLASE"/>
    <property type="match status" value="1"/>
</dbReference>
<evidence type="ECO:0000259" key="5">
    <source>
        <dbReference type="Pfam" id="PF01979"/>
    </source>
</evidence>
<dbReference type="PIRSF" id="PIRSF038994">
    <property type="entry name" value="NagA"/>
    <property type="match status" value="1"/>
</dbReference>
<keyword evidence="7" id="KW-1185">Reference proteome</keyword>
<keyword evidence="2" id="KW-0479">Metal-binding</keyword>
<dbReference type="Proteomes" id="UP001501175">
    <property type="component" value="Unassembled WGS sequence"/>
</dbReference>
<dbReference type="RefSeq" id="WP_345242909.1">
    <property type="nucleotide sequence ID" value="NZ_BAABHD010000022.1"/>
</dbReference>
<dbReference type="EMBL" id="BAABHD010000022">
    <property type="protein sequence ID" value="GAA4453711.1"/>
    <property type="molecule type" value="Genomic_DNA"/>
</dbReference>
<evidence type="ECO:0000313" key="7">
    <source>
        <dbReference type="Proteomes" id="UP001501175"/>
    </source>
</evidence>
<accession>A0ABP8MRC8</accession>
<dbReference type="PANTHER" id="PTHR11113">
    <property type="entry name" value="N-ACETYLGLUCOSAMINE-6-PHOSPHATE DEACETYLASE"/>
    <property type="match status" value="1"/>
</dbReference>
<proteinExistence type="inferred from homology"/>
<dbReference type="Gene3D" id="3.20.20.140">
    <property type="entry name" value="Metal-dependent hydrolases"/>
    <property type="match status" value="1"/>
</dbReference>
<dbReference type="InterPro" id="IPR003764">
    <property type="entry name" value="GlcNAc_6-P_deAcase"/>
</dbReference>
<evidence type="ECO:0000256" key="3">
    <source>
        <dbReference type="ARBA" id="ARBA00022801"/>
    </source>
</evidence>
<sequence>MTGEPRLTGIHYRTQQPVEISIEDGIITKIEPLSGQQTQDLPLIAPGLTDLQVNGYRGIDFNKPGLSDADIEALVRALWAQGVTSFCPTIITNDHERMRSALGTVHKACGRSEIVGQAVAGIHLEGPFISLDEGPVGAHPVEYVVAPDEVLLQSFLDAAGGQVKILTLSPEWAGAGDFIRKCIKNGLVVSIGHTAATPEQIQEAVRAGATMSTHLGNATHQMLPRHPNYIWEQLAQDKLTASVIADGFHLPDSVLKIIFRVKKQKVMLVSDSTVLAGMPPGSYESPVGGKVVLTGEGKLHIAGKPKVLAGSAQSLLWGVQHLVRQQIVPLAQAWDMASLYPNRLMKLPQKAGLQAGAPADLVRFRYKETSLQLLETYKAGQCVWQTNRAGITAG</sequence>
<comment type="caution">
    <text evidence="6">The sequence shown here is derived from an EMBL/GenBank/DDBJ whole genome shotgun (WGS) entry which is preliminary data.</text>
</comment>
<evidence type="ECO:0000256" key="4">
    <source>
        <dbReference type="PIRNR" id="PIRNR038994"/>
    </source>
</evidence>
<reference evidence="7" key="1">
    <citation type="journal article" date="2019" name="Int. J. Syst. Evol. Microbiol.">
        <title>The Global Catalogue of Microorganisms (GCM) 10K type strain sequencing project: providing services to taxonomists for standard genome sequencing and annotation.</title>
        <authorList>
            <consortium name="The Broad Institute Genomics Platform"/>
            <consortium name="The Broad Institute Genome Sequencing Center for Infectious Disease"/>
            <person name="Wu L."/>
            <person name="Ma J."/>
        </authorList>
    </citation>
    <scope>NUCLEOTIDE SEQUENCE [LARGE SCALE GENOMIC DNA]</scope>
    <source>
        <strain evidence="7">JCM 17927</strain>
    </source>
</reference>
<gene>
    <name evidence="6" type="primary">nagA_2</name>
    <name evidence="6" type="ORF">GCM10023189_19200</name>
</gene>
<dbReference type="SUPFAM" id="SSF51556">
    <property type="entry name" value="Metallo-dependent hydrolases"/>
    <property type="match status" value="1"/>
</dbReference>
<name>A0ABP8MRC8_9BACT</name>